<reference evidence="2 3" key="1">
    <citation type="submission" date="2020-09" db="EMBL/GenBank/DDBJ databases">
        <title>Roseomonas.</title>
        <authorList>
            <person name="Zhu W."/>
        </authorList>
    </citation>
    <scope>NUCLEOTIDE SEQUENCE [LARGE SCALE GENOMIC DNA]</scope>
    <source>
        <strain evidence="2 3">1311</strain>
    </source>
</reference>
<dbReference type="RefSeq" id="WP_207450627.1">
    <property type="nucleotide sequence ID" value="NZ_JACTNF010000036.1"/>
</dbReference>
<dbReference type="Proteomes" id="UP001518990">
    <property type="component" value="Unassembled WGS sequence"/>
</dbReference>
<sequence>MIDLAFILFTTVIILFVVVRAIILDRMIPWFRPEALVEAAKGHLGTMRNGWRPNAPSDAPGSRRQPRGEGRAGTQEPPPAATWADAGVTEAGGSGPTGWRAKAAQNLANKR</sequence>
<accession>A0ABS3KHM5</accession>
<proteinExistence type="predicted"/>
<organism evidence="2 3">
    <name type="scientific">Roseomonas marmotae</name>
    <dbReference type="NCBI Taxonomy" id="2768161"/>
    <lineage>
        <taxon>Bacteria</taxon>
        <taxon>Pseudomonadati</taxon>
        <taxon>Pseudomonadota</taxon>
        <taxon>Alphaproteobacteria</taxon>
        <taxon>Acetobacterales</taxon>
        <taxon>Roseomonadaceae</taxon>
        <taxon>Roseomonas</taxon>
    </lineage>
</organism>
<keyword evidence="3" id="KW-1185">Reference proteome</keyword>
<evidence type="ECO:0000313" key="3">
    <source>
        <dbReference type="Proteomes" id="UP001518990"/>
    </source>
</evidence>
<evidence type="ECO:0000313" key="2">
    <source>
        <dbReference type="EMBL" id="MBO1076979.1"/>
    </source>
</evidence>
<dbReference type="EMBL" id="JACTNF010000036">
    <property type="protein sequence ID" value="MBO1076979.1"/>
    <property type="molecule type" value="Genomic_DNA"/>
</dbReference>
<comment type="caution">
    <text evidence="2">The sequence shown here is derived from an EMBL/GenBank/DDBJ whole genome shotgun (WGS) entry which is preliminary data.</text>
</comment>
<name>A0ABS3KHM5_9PROT</name>
<evidence type="ECO:0000256" key="1">
    <source>
        <dbReference type="SAM" id="MobiDB-lite"/>
    </source>
</evidence>
<gene>
    <name evidence="2" type="ORF">IAI60_20420</name>
</gene>
<feature type="region of interest" description="Disordered" evidence="1">
    <location>
        <begin position="46"/>
        <end position="111"/>
    </location>
</feature>
<protein>
    <submittedName>
        <fullName evidence="2">Uncharacterized protein</fullName>
    </submittedName>
</protein>